<dbReference type="AlphaFoldDB" id="A0A2T9ZBW1"/>
<reference evidence="5 6" key="1">
    <citation type="journal article" date="2018" name="MBio">
        <title>Comparative Genomics Reveals the Core Gene Toolbox for the Fungus-Insect Symbiosis.</title>
        <authorList>
            <person name="Wang Y."/>
            <person name="Stata M."/>
            <person name="Wang W."/>
            <person name="Stajich J.E."/>
            <person name="White M.M."/>
            <person name="Moncalvo J.M."/>
        </authorList>
    </citation>
    <scope>NUCLEOTIDE SEQUENCE [LARGE SCALE GENOMIC DNA]</scope>
    <source>
        <strain evidence="5 6">SC-DP-2</strain>
    </source>
</reference>
<dbReference type="EMBL" id="MBFS01000649">
    <property type="protein sequence ID" value="PVV02027.1"/>
    <property type="molecule type" value="Genomic_DNA"/>
</dbReference>
<dbReference type="Pfam" id="PF00076">
    <property type="entry name" value="RRM_1"/>
    <property type="match status" value="1"/>
</dbReference>
<feature type="compositionally biased region" description="Basic residues" evidence="3">
    <location>
        <begin position="230"/>
        <end position="239"/>
    </location>
</feature>
<evidence type="ECO:0000313" key="5">
    <source>
        <dbReference type="EMBL" id="PVV02027.1"/>
    </source>
</evidence>
<gene>
    <name evidence="5" type="ORF">BB560_003530</name>
</gene>
<dbReference type="STRING" id="133381.A0A2T9ZBW1"/>
<dbReference type="SUPFAM" id="SSF54928">
    <property type="entry name" value="RNA-binding domain, RBD"/>
    <property type="match status" value="1"/>
</dbReference>
<dbReference type="Proteomes" id="UP000245609">
    <property type="component" value="Unassembled WGS sequence"/>
</dbReference>
<evidence type="ECO:0000256" key="1">
    <source>
        <dbReference type="ARBA" id="ARBA00022884"/>
    </source>
</evidence>
<protein>
    <recommendedName>
        <fullName evidence="4">RRM domain-containing protein</fullName>
    </recommendedName>
</protein>
<dbReference type="GO" id="GO:0019843">
    <property type="term" value="F:rRNA binding"/>
    <property type="evidence" value="ECO:0007669"/>
    <property type="project" value="TreeGrafter"/>
</dbReference>
<keyword evidence="6" id="KW-1185">Reference proteome</keyword>
<keyword evidence="1 2" id="KW-0694">RNA-binding</keyword>
<feature type="compositionally biased region" description="Basic residues" evidence="3">
    <location>
        <begin position="1"/>
        <end position="19"/>
    </location>
</feature>
<evidence type="ECO:0000313" key="6">
    <source>
        <dbReference type="Proteomes" id="UP000245609"/>
    </source>
</evidence>
<dbReference type="InterPro" id="IPR034228">
    <property type="entry name" value="Nop6_RRM"/>
</dbReference>
<dbReference type="OrthoDB" id="439808at2759"/>
<feature type="compositionally biased region" description="Basic and acidic residues" evidence="3">
    <location>
        <begin position="20"/>
        <end position="31"/>
    </location>
</feature>
<evidence type="ECO:0000259" key="4">
    <source>
        <dbReference type="PROSITE" id="PS50102"/>
    </source>
</evidence>
<accession>A0A2T9ZBW1</accession>
<feature type="domain" description="RRM" evidence="4">
    <location>
        <begin position="99"/>
        <end position="175"/>
    </location>
</feature>
<dbReference type="GO" id="GO:0005730">
    <property type="term" value="C:nucleolus"/>
    <property type="evidence" value="ECO:0007669"/>
    <property type="project" value="TreeGrafter"/>
</dbReference>
<sequence>MEAKLTKKQKKAAKFHKKNKETSNDEIKDIQNENETSFSKTKKKRSKSKTENKNVDTQEDLETQNLVEQEQEEESLGTEQNEQHASDSQQFRSPLKRRYLVFVGNLSFDSTKDELKQFFKATDPTDVRLITDKNTGKSRGFAFVELGSSEALQKALKYHGMKFNGRKINVEYTVGGGGNSETRKNKIQQKRKNLETEREEEASENKTSNTSKSKHGESVPGNNSFEISKHQRKRTRGVK</sequence>
<comment type="caution">
    <text evidence="5">The sequence shown here is derived from an EMBL/GenBank/DDBJ whole genome shotgun (WGS) entry which is preliminary data.</text>
</comment>
<proteinExistence type="predicted"/>
<dbReference type="InterPro" id="IPR012677">
    <property type="entry name" value="Nucleotide-bd_a/b_plait_sf"/>
</dbReference>
<feature type="region of interest" description="Disordered" evidence="3">
    <location>
        <begin position="173"/>
        <end position="239"/>
    </location>
</feature>
<dbReference type="CDD" id="cd12400">
    <property type="entry name" value="RRM_Nop6"/>
    <property type="match status" value="1"/>
</dbReference>
<dbReference type="PROSITE" id="PS50102">
    <property type="entry name" value="RRM"/>
    <property type="match status" value="1"/>
</dbReference>
<feature type="region of interest" description="Disordered" evidence="3">
    <location>
        <begin position="1"/>
        <end position="91"/>
    </location>
</feature>
<evidence type="ECO:0000256" key="2">
    <source>
        <dbReference type="PROSITE-ProRule" id="PRU00176"/>
    </source>
</evidence>
<dbReference type="InterPro" id="IPR000504">
    <property type="entry name" value="RRM_dom"/>
</dbReference>
<organism evidence="5 6">
    <name type="scientific">Smittium megazygosporum</name>
    <dbReference type="NCBI Taxonomy" id="133381"/>
    <lineage>
        <taxon>Eukaryota</taxon>
        <taxon>Fungi</taxon>
        <taxon>Fungi incertae sedis</taxon>
        <taxon>Zoopagomycota</taxon>
        <taxon>Kickxellomycotina</taxon>
        <taxon>Harpellomycetes</taxon>
        <taxon>Harpellales</taxon>
        <taxon>Legeriomycetaceae</taxon>
        <taxon>Smittium</taxon>
    </lineage>
</organism>
<name>A0A2T9ZBW1_9FUNG</name>
<evidence type="ECO:0000256" key="3">
    <source>
        <dbReference type="SAM" id="MobiDB-lite"/>
    </source>
</evidence>
<dbReference type="PANTHER" id="PTHR23236:SF51">
    <property type="entry name" value="NUCLEOLAR PROTEIN 6"/>
    <property type="match status" value="1"/>
</dbReference>
<dbReference type="InterPro" id="IPR035979">
    <property type="entry name" value="RBD_domain_sf"/>
</dbReference>
<dbReference type="SMART" id="SM00360">
    <property type="entry name" value="RRM"/>
    <property type="match status" value="1"/>
</dbReference>
<dbReference type="PANTHER" id="PTHR23236">
    <property type="entry name" value="EUKARYOTIC TRANSLATION INITIATION FACTOR 4B/4H"/>
    <property type="match status" value="1"/>
</dbReference>
<dbReference type="Gene3D" id="3.30.70.330">
    <property type="match status" value="1"/>
</dbReference>
<dbReference type="GO" id="GO:0042274">
    <property type="term" value="P:ribosomal small subunit biogenesis"/>
    <property type="evidence" value="ECO:0007669"/>
    <property type="project" value="TreeGrafter"/>
</dbReference>